<feature type="compositionally biased region" description="Low complexity" evidence="1">
    <location>
        <begin position="35"/>
        <end position="45"/>
    </location>
</feature>
<protein>
    <submittedName>
        <fullName evidence="2">Uncharacterized protein</fullName>
    </submittedName>
</protein>
<gene>
    <name evidence="2" type="ORF">GOBAR_AA10173</name>
</gene>
<dbReference type="Proteomes" id="UP000239757">
    <property type="component" value="Unassembled WGS sequence"/>
</dbReference>
<evidence type="ECO:0000313" key="2">
    <source>
        <dbReference type="EMBL" id="PPS10468.1"/>
    </source>
</evidence>
<name>A0A2P5Y4G6_GOSBA</name>
<reference evidence="2 3" key="1">
    <citation type="submission" date="2015-01" db="EMBL/GenBank/DDBJ databases">
        <title>Genome of allotetraploid Gossypium barbadense reveals genomic plasticity and fiber elongation in cotton evolution.</title>
        <authorList>
            <person name="Chen X."/>
            <person name="Liu X."/>
            <person name="Zhao B."/>
            <person name="Zheng H."/>
            <person name="Hu Y."/>
            <person name="Lu G."/>
            <person name="Yang C."/>
            <person name="Chen J."/>
            <person name="Shan C."/>
            <person name="Zhang L."/>
            <person name="Zhou Y."/>
            <person name="Wang L."/>
            <person name="Guo W."/>
            <person name="Bai Y."/>
            <person name="Ruan J."/>
            <person name="Shangguan X."/>
            <person name="Mao Y."/>
            <person name="Jiang J."/>
            <person name="Zhu Y."/>
            <person name="Lei J."/>
            <person name="Kang H."/>
            <person name="Chen S."/>
            <person name="He X."/>
            <person name="Wang R."/>
            <person name="Wang Y."/>
            <person name="Chen J."/>
            <person name="Wang L."/>
            <person name="Yu S."/>
            <person name="Wang B."/>
            <person name="Wei J."/>
            <person name="Song S."/>
            <person name="Lu X."/>
            <person name="Gao Z."/>
            <person name="Gu W."/>
            <person name="Deng X."/>
            <person name="Ma D."/>
            <person name="Wang S."/>
            <person name="Liang W."/>
            <person name="Fang L."/>
            <person name="Cai C."/>
            <person name="Zhu X."/>
            <person name="Zhou B."/>
            <person name="Zhang Y."/>
            <person name="Chen Z."/>
            <person name="Xu S."/>
            <person name="Zhu R."/>
            <person name="Wang S."/>
            <person name="Zhang T."/>
            <person name="Zhao G."/>
        </authorList>
    </citation>
    <scope>NUCLEOTIDE SEQUENCE [LARGE SCALE GENOMIC DNA]</scope>
    <source>
        <strain evidence="3">cv. Xinhai21</strain>
        <tissue evidence="2">Leaf</tissue>
    </source>
</reference>
<proteinExistence type="predicted"/>
<accession>A0A2P5Y4G6</accession>
<dbReference type="EMBL" id="KZ663719">
    <property type="protein sequence ID" value="PPS10468.1"/>
    <property type="molecule type" value="Genomic_DNA"/>
</dbReference>
<sequence length="155" mass="17251">MAGSPSTQARYKPEICHQGYFGQFGSLSNETTAVGSRGSSSLGSSIHREYKTDKAMPPEGEKTMCLAPTREAKRWVQPKNMSETMAEGGEGWDWNQKAKDGRVGRGYALRQTVMVRSMAVAVKAKRWVKSKRGMMWPCAGKGKTRMWELLLKVAM</sequence>
<organism evidence="2 3">
    <name type="scientific">Gossypium barbadense</name>
    <name type="common">Sea Island cotton</name>
    <name type="synonym">Hibiscus barbadensis</name>
    <dbReference type="NCBI Taxonomy" id="3634"/>
    <lineage>
        <taxon>Eukaryota</taxon>
        <taxon>Viridiplantae</taxon>
        <taxon>Streptophyta</taxon>
        <taxon>Embryophyta</taxon>
        <taxon>Tracheophyta</taxon>
        <taxon>Spermatophyta</taxon>
        <taxon>Magnoliopsida</taxon>
        <taxon>eudicotyledons</taxon>
        <taxon>Gunneridae</taxon>
        <taxon>Pentapetalae</taxon>
        <taxon>rosids</taxon>
        <taxon>malvids</taxon>
        <taxon>Malvales</taxon>
        <taxon>Malvaceae</taxon>
        <taxon>Malvoideae</taxon>
        <taxon>Gossypium</taxon>
    </lineage>
</organism>
<dbReference type="AlphaFoldDB" id="A0A2P5Y4G6"/>
<evidence type="ECO:0000256" key="1">
    <source>
        <dbReference type="SAM" id="MobiDB-lite"/>
    </source>
</evidence>
<feature type="compositionally biased region" description="Basic and acidic residues" evidence="1">
    <location>
        <begin position="46"/>
        <end position="61"/>
    </location>
</feature>
<feature type="region of interest" description="Disordered" evidence="1">
    <location>
        <begin position="35"/>
        <end position="61"/>
    </location>
</feature>
<evidence type="ECO:0000313" key="3">
    <source>
        <dbReference type="Proteomes" id="UP000239757"/>
    </source>
</evidence>